<dbReference type="Pfam" id="PF20056">
    <property type="entry name" value="DUF6455"/>
    <property type="match status" value="1"/>
</dbReference>
<proteinExistence type="predicted"/>
<dbReference type="InterPro" id="IPR045601">
    <property type="entry name" value="DUF6455"/>
</dbReference>
<name>A0A5B2V5H0_9HYPH</name>
<organism evidence="2 3">
    <name type="scientific">Salinarimonas soli</name>
    <dbReference type="NCBI Taxonomy" id="1638099"/>
    <lineage>
        <taxon>Bacteria</taxon>
        <taxon>Pseudomonadati</taxon>
        <taxon>Pseudomonadota</taxon>
        <taxon>Alphaproteobacteria</taxon>
        <taxon>Hyphomicrobiales</taxon>
        <taxon>Salinarimonadaceae</taxon>
        <taxon>Salinarimonas</taxon>
    </lineage>
</organism>
<dbReference type="EMBL" id="VUOA01000049">
    <property type="protein sequence ID" value="KAA2234181.1"/>
    <property type="molecule type" value="Genomic_DNA"/>
</dbReference>
<reference evidence="2 3" key="1">
    <citation type="submission" date="2019-09" db="EMBL/GenBank/DDBJ databases">
        <title>Salinarimonas rosea gen. nov., sp. nov., a new member of the a-2 subgroup of the Proteobacteria.</title>
        <authorList>
            <person name="Liu J."/>
        </authorList>
    </citation>
    <scope>NUCLEOTIDE SEQUENCE [LARGE SCALE GENOMIC DNA]</scope>
    <source>
        <strain evidence="2 3">BN140002</strain>
    </source>
</reference>
<evidence type="ECO:0000313" key="2">
    <source>
        <dbReference type="EMBL" id="KAA2234181.1"/>
    </source>
</evidence>
<reference evidence="2 3" key="2">
    <citation type="submission" date="2019-09" db="EMBL/GenBank/DDBJ databases">
        <authorList>
            <person name="Jin C."/>
        </authorList>
    </citation>
    <scope>NUCLEOTIDE SEQUENCE [LARGE SCALE GENOMIC DNA]</scope>
    <source>
        <strain evidence="2 3">BN140002</strain>
    </source>
</reference>
<keyword evidence="3" id="KW-1185">Reference proteome</keyword>
<gene>
    <name evidence="2" type="ORF">F0L46_24190</name>
</gene>
<feature type="domain" description="DUF6455" evidence="1">
    <location>
        <begin position="7"/>
        <end position="81"/>
    </location>
</feature>
<dbReference type="OrthoDB" id="7961152at2"/>
<dbReference type="AlphaFoldDB" id="A0A5B2V5H0"/>
<comment type="caution">
    <text evidence="2">The sequence shown here is derived from an EMBL/GenBank/DDBJ whole genome shotgun (WGS) entry which is preliminary data.</text>
</comment>
<evidence type="ECO:0000313" key="3">
    <source>
        <dbReference type="Proteomes" id="UP000323142"/>
    </source>
</evidence>
<dbReference type="Proteomes" id="UP000323142">
    <property type="component" value="Unassembled WGS sequence"/>
</dbReference>
<evidence type="ECO:0000259" key="1">
    <source>
        <dbReference type="Pfam" id="PF20056"/>
    </source>
</evidence>
<dbReference type="RefSeq" id="WP_149822186.1">
    <property type="nucleotide sequence ID" value="NZ_VUOA01000049.1"/>
</dbReference>
<accession>A0A5B2V5H0</accession>
<sequence length="86" mass="8963">MIKSLVQRIEMQARLLGEMMERLGVDPEIAACEAGGAGLAAVALRCRACGSRAECRRFLDEATGSVPAAPAFCPNGDFLARAVPGA</sequence>
<protein>
    <recommendedName>
        <fullName evidence="1">DUF6455 domain-containing protein</fullName>
    </recommendedName>
</protein>